<protein>
    <submittedName>
        <fullName evidence="7">ATP-binding cassette domain-containing protein</fullName>
    </submittedName>
</protein>
<evidence type="ECO:0000256" key="1">
    <source>
        <dbReference type="ARBA" id="ARBA00005417"/>
    </source>
</evidence>
<dbReference type="Proteomes" id="UP000611945">
    <property type="component" value="Unassembled WGS sequence"/>
</dbReference>
<dbReference type="PANTHER" id="PTHR42788:SF13">
    <property type="entry name" value="ALIPHATIC SULFONATES IMPORT ATP-BINDING PROTEIN SSUB"/>
    <property type="match status" value="1"/>
</dbReference>
<evidence type="ECO:0000256" key="3">
    <source>
        <dbReference type="ARBA" id="ARBA00022741"/>
    </source>
</evidence>
<accession>A0ABR8TPI6</accession>
<dbReference type="InterPro" id="IPR050166">
    <property type="entry name" value="ABC_transporter_ATP-bind"/>
</dbReference>
<evidence type="ECO:0000256" key="5">
    <source>
        <dbReference type="SAM" id="MobiDB-lite"/>
    </source>
</evidence>
<dbReference type="PROSITE" id="PS00211">
    <property type="entry name" value="ABC_TRANSPORTER_1"/>
    <property type="match status" value="1"/>
</dbReference>
<evidence type="ECO:0000259" key="6">
    <source>
        <dbReference type="PROSITE" id="PS50893"/>
    </source>
</evidence>
<comment type="similarity">
    <text evidence="1">Belongs to the ABC transporter superfamily.</text>
</comment>
<dbReference type="SMART" id="SM00382">
    <property type="entry name" value="AAA"/>
    <property type="match status" value="1"/>
</dbReference>
<dbReference type="InterPro" id="IPR003439">
    <property type="entry name" value="ABC_transporter-like_ATP-bd"/>
</dbReference>
<evidence type="ECO:0000313" key="7">
    <source>
        <dbReference type="EMBL" id="MBD7977672.1"/>
    </source>
</evidence>
<dbReference type="InterPro" id="IPR027417">
    <property type="entry name" value="P-loop_NTPase"/>
</dbReference>
<dbReference type="RefSeq" id="WP_251836451.1">
    <property type="nucleotide sequence ID" value="NZ_JACSQG010000005.1"/>
</dbReference>
<dbReference type="SUPFAM" id="SSF52540">
    <property type="entry name" value="P-loop containing nucleoside triphosphate hydrolases"/>
    <property type="match status" value="1"/>
</dbReference>
<dbReference type="EMBL" id="JACSQG010000005">
    <property type="protein sequence ID" value="MBD7977672.1"/>
    <property type="molecule type" value="Genomic_DNA"/>
</dbReference>
<feature type="domain" description="ABC transporter" evidence="6">
    <location>
        <begin position="6"/>
        <end position="227"/>
    </location>
</feature>
<comment type="caution">
    <text evidence="7">The sequence shown here is derived from an EMBL/GenBank/DDBJ whole genome shotgun (WGS) entry which is preliminary data.</text>
</comment>
<dbReference type="GO" id="GO:0005524">
    <property type="term" value="F:ATP binding"/>
    <property type="evidence" value="ECO:0007669"/>
    <property type="project" value="UniProtKB-KW"/>
</dbReference>
<organism evidence="7 8">
    <name type="scientific">Serpens gallinarum</name>
    <dbReference type="NCBI Taxonomy" id="2763075"/>
    <lineage>
        <taxon>Bacteria</taxon>
        <taxon>Pseudomonadati</taxon>
        <taxon>Pseudomonadota</taxon>
        <taxon>Gammaproteobacteria</taxon>
        <taxon>Pseudomonadales</taxon>
        <taxon>Pseudomonadaceae</taxon>
        <taxon>Pseudomonas</taxon>
    </lineage>
</organism>
<dbReference type="PANTHER" id="PTHR42788">
    <property type="entry name" value="TAURINE IMPORT ATP-BINDING PROTEIN-RELATED"/>
    <property type="match status" value="1"/>
</dbReference>
<keyword evidence="8" id="KW-1185">Reference proteome</keyword>
<evidence type="ECO:0000313" key="8">
    <source>
        <dbReference type="Proteomes" id="UP000611945"/>
    </source>
</evidence>
<dbReference type="InterPro" id="IPR017871">
    <property type="entry name" value="ABC_transporter-like_CS"/>
</dbReference>
<dbReference type="Pfam" id="PF00005">
    <property type="entry name" value="ABC_tran"/>
    <property type="match status" value="1"/>
</dbReference>
<evidence type="ECO:0000256" key="2">
    <source>
        <dbReference type="ARBA" id="ARBA00022448"/>
    </source>
</evidence>
<keyword evidence="3" id="KW-0547">Nucleotide-binding</keyword>
<feature type="region of interest" description="Disordered" evidence="5">
    <location>
        <begin position="244"/>
        <end position="277"/>
    </location>
</feature>
<gene>
    <name evidence="7" type="ORF">H9642_10780</name>
</gene>
<dbReference type="Gene3D" id="3.40.50.300">
    <property type="entry name" value="P-loop containing nucleotide triphosphate hydrolases"/>
    <property type="match status" value="1"/>
</dbReference>
<dbReference type="PROSITE" id="PS50893">
    <property type="entry name" value="ABC_TRANSPORTER_2"/>
    <property type="match status" value="1"/>
</dbReference>
<proteinExistence type="inferred from homology"/>
<keyword evidence="4 7" id="KW-0067">ATP-binding</keyword>
<evidence type="ECO:0000256" key="4">
    <source>
        <dbReference type="ARBA" id="ARBA00022840"/>
    </source>
</evidence>
<reference evidence="7 8" key="1">
    <citation type="submission" date="2020-08" db="EMBL/GenBank/DDBJ databases">
        <title>A Genomic Blueprint of the Chicken Gut Microbiome.</title>
        <authorList>
            <person name="Gilroy R."/>
            <person name="Ravi A."/>
            <person name="Getino M."/>
            <person name="Pursley I."/>
            <person name="Horton D.L."/>
            <person name="Alikhan N.-F."/>
            <person name="Baker D."/>
            <person name="Gharbi K."/>
            <person name="Hall N."/>
            <person name="Watson M."/>
            <person name="Adriaenssens E.M."/>
            <person name="Foster-Nyarko E."/>
            <person name="Jarju S."/>
            <person name="Secka A."/>
            <person name="Antonio M."/>
            <person name="Oren A."/>
            <person name="Chaudhuri R."/>
            <person name="La Ragione R.M."/>
            <person name="Hildebrand F."/>
            <person name="Pallen M.J."/>
        </authorList>
    </citation>
    <scope>NUCLEOTIDE SEQUENCE [LARGE SCALE GENOMIC DNA]</scope>
    <source>
        <strain evidence="7 8">Sa2CUA2</strain>
    </source>
</reference>
<dbReference type="InterPro" id="IPR003593">
    <property type="entry name" value="AAA+_ATPase"/>
</dbReference>
<keyword evidence="2" id="KW-0813">Transport</keyword>
<name>A0ABR8TPI6_9PSED</name>
<sequence length="277" mass="30350">MNTPRLTVSHLEHSFVRTQVLADISFSLEAGEVCALVGPSGCGKSTLLHLCNGLLNLQDGDLASDFTNPATLFQQPRLLPWKTALDNIALSLKARGMPHAQRHAQAVELAVRLGLTREDLDKFPRQLSGGMQSRVALARALLPQPDLLLLDEPFSALDIGLKTELYALLQALQAERGIAVLMITHDLMEAVLLSDRILLMAAEPGRIVGRFALHQARAHRDDAWVYQTTAQLLQQPVVRESFGLPTPRAHAETRPGTRLSALTEDNTDAPKRSPSRC</sequence>